<accession>A0ABT3IYL5</accession>
<feature type="domain" description="7,8-dihydro-6-hydroxymethylpterin-pyrophosphokinase" evidence="13">
    <location>
        <begin position="101"/>
        <end position="112"/>
    </location>
</feature>
<evidence type="ECO:0000256" key="3">
    <source>
        <dbReference type="ARBA" id="ARBA00013253"/>
    </source>
</evidence>
<proteinExistence type="inferred from homology"/>
<dbReference type="RefSeq" id="WP_354003539.1">
    <property type="nucleotide sequence ID" value="NZ_JAPDOG010000002.1"/>
</dbReference>
<gene>
    <name evidence="14" type="primary">folK</name>
    <name evidence="14" type="ORF">OM960_02895</name>
</gene>
<reference evidence="14 15" key="1">
    <citation type="submission" date="2022-10" db="EMBL/GenBank/DDBJ databases">
        <title>Defluviimonas sp. CAU 1641 isolated from mud.</title>
        <authorList>
            <person name="Kim W."/>
        </authorList>
    </citation>
    <scope>NUCLEOTIDE SEQUENCE [LARGE SCALE GENOMIC DNA]</scope>
    <source>
        <strain evidence="14 15">CAU 1641</strain>
    </source>
</reference>
<keyword evidence="7" id="KW-0418">Kinase</keyword>
<evidence type="ECO:0000256" key="5">
    <source>
        <dbReference type="ARBA" id="ARBA00022679"/>
    </source>
</evidence>
<dbReference type="EC" id="2.7.6.3" evidence="3"/>
<evidence type="ECO:0000313" key="14">
    <source>
        <dbReference type="EMBL" id="MCW3780527.1"/>
    </source>
</evidence>
<dbReference type="PROSITE" id="PS00794">
    <property type="entry name" value="HPPK"/>
    <property type="match status" value="1"/>
</dbReference>
<keyword evidence="8" id="KW-0067">ATP-binding</keyword>
<dbReference type="CDD" id="cd00483">
    <property type="entry name" value="HPPK"/>
    <property type="match status" value="1"/>
</dbReference>
<evidence type="ECO:0000256" key="7">
    <source>
        <dbReference type="ARBA" id="ARBA00022777"/>
    </source>
</evidence>
<comment type="caution">
    <text evidence="14">The sequence shown here is derived from an EMBL/GenBank/DDBJ whole genome shotgun (WGS) entry which is preliminary data.</text>
</comment>
<keyword evidence="6" id="KW-0547">Nucleotide-binding</keyword>
<keyword evidence="5 14" id="KW-0808">Transferase</keyword>
<dbReference type="SUPFAM" id="SSF55083">
    <property type="entry name" value="6-hydroxymethyl-7,8-dihydropterin pyrophosphokinase, HPPK"/>
    <property type="match status" value="1"/>
</dbReference>
<evidence type="ECO:0000256" key="8">
    <source>
        <dbReference type="ARBA" id="ARBA00022840"/>
    </source>
</evidence>
<dbReference type="Gene3D" id="3.30.70.560">
    <property type="entry name" value="7,8-Dihydro-6-hydroxymethylpterin-pyrophosphokinase HPPK"/>
    <property type="match status" value="1"/>
</dbReference>
<sequence length="195" mass="21043">MTQKRVSVQKDRLAAIALGGNEPSPSGDPSETLVSALREIAGRIGPLAAVSRFFRTPAFPAGSGPDFVNAAAIVETGLAAEEVLAVLHEIEARHGRERLRRWGARTLDLDLLWLGDRVAPDPETQAAWVGLPPERQRAEAPDRLILPHPRLQDRGFVLIPLAEIAPGWRHPATGQSVAEMADALPEAEKAEICPL</sequence>
<comment type="similarity">
    <text evidence="2">Belongs to the HPPK family.</text>
</comment>
<evidence type="ECO:0000256" key="11">
    <source>
        <dbReference type="ARBA" id="ARBA00029766"/>
    </source>
</evidence>
<dbReference type="EMBL" id="JAPDOG010000002">
    <property type="protein sequence ID" value="MCW3780527.1"/>
    <property type="molecule type" value="Genomic_DNA"/>
</dbReference>
<evidence type="ECO:0000256" key="1">
    <source>
        <dbReference type="ARBA" id="ARBA00005051"/>
    </source>
</evidence>
<comment type="pathway">
    <text evidence="1">Cofactor biosynthesis; tetrahydrofolate biosynthesis; 2-amino-4-hydroxy-6-hydroxymethyl-7,8-dihydropteridine diphosphate from 7,8-dihydroneopterin triphosphate: step 4/4.</text>
</comment>
<evidence type="ECO:0000256" key="9">
    <source>
        <dbReference type="ARBA" id="ARBA00022909"/>
    </source>
</evidence>
<dbReference type="PANTHER" id="PTHR43071">
    <property type="entry name" value="2-AMINO-4-HYDROXY-6-HYDROXYMETHYLDIHYDROPTERIDINE PYROPHOSPHOKINASE"/>
    <property type="match status" value="1"/>
</dbReference>
<keyword evidence="9" id="KW-0289">Folate biosynthesis</keyword>
<dbReference type="Pfam" id="PF01288">
    <property type="entry name" value="HPPK"/>
    <property type="match status" value="1"/>
</dbReference>
<organism evidence="14 15">
    <name type="scientific">Defluviimonas salinarum</name>
    <dbReference type="NCBI Taxonomy" id="2992147"/>
    <lineage>
        <taxon>Bacteria</taxon>
        <taxon>Pseudomonadati</taxon>
        <taxon>Pseudomonadota</taxon>
        <taxon>Alphaproteobacteria</taxon>
        <taxon>Rhodobacterales</taxon>
        <taxon>Paracoccaceae</taxon>
        <taxon>Albidovulum</taxon>
    </lineage>
</organism>
<dbReference type="GO" id="GO:0003848">
    <property type="term" value="F:2-amino-4-hydroxy-6-hydroxymethyldihydropteridine diphosphokinase activity"/>
    <property type="evidence" value="ECO:0007669"/>
    <property type="project" value="UniProtKB-EC"/>
</dbReference>
<name>A0ABT3IYL5_9RHOB</name>
<keyword evidence="15" id="KW-1185">Reference proteome</keyword>
<protein>
    <recommendedName>
        <fullName evidence="4">2-amino-4-hydroxy-6-hydroxymethyldihydropteridine pyrophosphokinase</fullName>
        <ecNumber evidence="3">2.7.6.3</ecNumber>
    </recommendedName>
    <alternativeName>
        <fullName evidence="11">6-hydroxymethyl-7,8-dihydropterin pyrophosphokinase</fullName>
    </alternativeName>
    <alternativeName>
        <fullName evidence="12">7,8-dihydro-6-hydroxymethylpterin-pyrophosphokinase</fullName>
    </alternativeName>
</protein>
<dbReference type="NCBIfam" id="TIGR01498">
    <property type="entry name" value="folK"/>
    <property type="match status" value="1"/>
</dbReference>
<dbReference type="InterPro" id="IPR035907">
    <property type="entry name" value="Hppk_sf"/>
</dbReference>
<evidence type="ECO:0000256" key="10">
    <source>
        <dbReference type="ARBA" id="ARBA00029409"/>
    </source>
</evidence>
<dbReference type="PANTHER" id="PTHR43071:SF1">
    <property type="entry name" value="2-AMINO-4-HYDROXY-6-HYDROXYMETHYLDIHYDROPTERIDINE PYROPHOSPHOKINASE"/>
    <property type="match status" value="1"/>
</dbReference>
<evidence type="ECO:0000256" key="12">
    <source>
        <dbReference type="ARBA" id="ARBA00033413"/>
    </source>
</evidence>
<evidence type="ECO:0000256" key="2">
    <source>
        <dbReference type="ARBA" id="ARBA00005810"/>
    </source>
</evidence>
<evidence type="ECO:0000313" key="15">
    <source>
        <dbReference type="Proteomes" id="UP001207582"/>
    </source>
</evidence>
<evidence type="ECO:0000259" key="13">
    <source>
        <dbReference type="PROSITE" id="PS00794"/>
    </source>
</evidence>
<dbReference type="InterPro" id="IPR000550">
    <property type="entry name" value="Hppk"/>
</dbReference>
<evidence type="ECO:0000256" key="4">
    <source>
        <dbReference type="ARBA" id="ARBA00016218"/>
    </source>
</evidence>
<dbReference type="Proteomes" id="UP001207582">
    <property type="component" value="Unassembled WGS sequence"/>
</dbReference>
<comment type="function">
    <text evidence="10">Catalyzes the transfer of pyrophosphate from adenosine triphosphate (ATP) to 6-hydroxymethyl-7,8-dihydropterin, an enzymatic step in folate biosynthesis pathway.</text>
</comment>
<evidence type="ECO:0000256" key="6">
    <source>
        <dbReference type="ARBA" id="ARBA00022741"/>
    </source>
</evidence>